<comment type="caution">
    <text evidence="8">The sequence shown here is derived from an EMBL/GenBank/DDBJ whole genome shotgun (WGS) entry which is preliminary data.</text>
</comment>
<name>A0A3A8NHU4_9BACT</name>
<feature type="transmembrane region" description="Helical" evidence="6">
    <location>
        <begin position="290"/>
        <end position="311"/>
    </location>
</feature>
<dbReference type="EMBL" id="RAWG01000058">
    <property type="protein sequence ID" value="RKH43966.1"/>
    <property type="molecule type" value="Genomic_DNA"/>
</dbReference>
<feature type="transmembrane region" description="Helical" evidence="6">
    <location>
        <begin position="661"/>
        <end position="677"/>
    </location>
</feature>
<proteinExistence type="predicted"/>
<keyword evidence="3 6" id="KW-0812">Transmembrane</keyword>
<feature type="transmembrane region" description="Helical" evidence="6">
    <location>
        <begin position="684"/>
        <end position="704"/>
    </location>
</feature>
<sequence length="829" mass="90302">MSEMRWSERFEAAMGSLAARSHQRPWVALFVTLLLTGLGTFCARNLTLNADLVNLLPRSFQSVQDLEKLRTRFGGMGNVVVAGIGAEPEQLKQFVDDMAPRLATLSEVRFVNYQRPSQFFEQHALYYVDLPDLKVIQDRIDARFAWEKEQANPLFVRLEEAPPPSLDFSDIEQKYTGGANQRLSGQGGELYYLDPQERMVVMLLKAKGSSADLGYSKQVISQVQDFLSKQDLSKYGPGFRTEITGTFKKKIDQQGVITGDLARASSLAIVLLLAYLAFHFRSALSVGLTMVPVAAGLVWTYGFVGVAYGQVNLLTGFLAAVLGGLGVEHGIHLLGRWGTLRSEGLSSVDAVREAFKHTGFSALISALVAALTFLSLSLSEFRAFHEFGVIAAVGMLVSVASYLLILPAMLGLVSRWGWTPRQHQSQSGPVAMLARFLPRRYRAVSLVLGVALVGLISQAYRVTFNYDSTKLDDVTLPSVRLDRRIDHILGYSATPVVVLTDSEKMEREVVNQLQARKQQSGKDSTIDFVGALEDLVPQQQDEKHALLQAIHKKLARIDPERVAKETRADLVRAQKMTQAQPFTREQLPVSLRRQFEPATGQKGGVVLVYANVSLSDGVGTRRFTKEVRNLQLSDGSQVSAAGEALILADILDMVAKESPRILVAAVLSVFFAMWMTLGSLRNALICMLPTLLSIAALVGLMALLGLQFNYLNIVVIPVLIGTTVDAGVHLIERLGGPGADFATVYAETGKAITGGLLTSAIGFLALVFAKHPGLNSIGDLANLGFAVNMVVVLVGFPALLLLVDRWRNKHGATTSTPGGDEAQHPAPES</sequence>
<dbReference type="GO" id="GO:0005886">
    <property type="term" value="C:plasma membrane"/>
    <property type="evidence" value="ECO:0007669"/>
    <property type="project" value="UniProtKB-SubCell"/>
</dbReference>
<dbReference type="PANTHER" id="PTHR33406:SF13">
    <property type="entry name" value="MEMBRANE PROTEIN YDFJ"/>
    <property type="match status" value="1"/>
</dbReference>
<evidence type="ECO:0000256" key="6">
    <source>
        <dbReference type="SAM" id="Phobius"/>
    </source>
</evidence>
<dbReference type="InterPro" id="IPR000731">
    <property type="entry name" value="SSD"/>
</dbReference>
<comment type="subcellular location">
    <subcellularLocation>
        <location evidence="1">Cell membrane</location>
        <topology evidence="1">Multi-pass membrane protein</topology>
    </subcellularLocation>
</comment>
<accession>A0A3A8NHU4</accession>
<dbReference type="PANTHER" id="PTHR33406">
    <property type="entry name" value="MEMBRANE PROTEIN MJ1562-RELATED"/>
    <property type="match status" value="1"/>
</dbReference>
<keyword evidence="4 6" id="KW-1133">Transmembrane helix</keyword>
<evidence type="ECO:0000259" key="7">
    <source>
        <dbReference type="PROSITE" id="PS50156"/>
    </source>
</evidence>
<feature type="transmembrane region" description="Helical" evidence="6">
    <location>
        <begin position="358"/>
        <end position="378"/>
    </location>
</feature>
<evidence type="ECO:0000313" key="9">
    <source>
        <dbReference type="Proteomes" id="UP000273405"/>
    </source>
</evidence>
<dbReference type="RefSeq" id="WP_120625380.1">
    <property type="nucleotide sequence ID" value="NZ_RAWG01000058.1"/>
</dbReference>
<dbReference type="PROSITE" id="PS50156">
    <property type="entry name" value="SSD"/>
    <property type="match status" value="1"/>
</dbReference>
<protein>
    <recommendedName>
        <fullName evidence="7">SSD domain-containing protein</fullName>
    </recommendedName>
</protein>
<dbReference type="InterPro" id="IPR050545">
    <property type="entry name" value="Mycobact_MmpL"/>
</dbReference>
<evidence type="ECO:0000313" key="8">
    <source>
        <dbReference type="EMBL" id="RKH43966.1"/>
    </source>
</evidence>
<organism evidence="8 9">
    <name type="scientific">Corallococcus sicarius</name>
    <dbReference type="NCBI Taxonomy" id="2316726"/>
    <lineage>
        <taxon>Bacteria</taxon>
        <taxon>Pseudomonadati</taxon>
        <taxon>Myxococcota</taxon>
        <taxon>Myxococcia</taxon>
        <taxon>Myxococcales</taxon>
        <taxon>Cystobacterineae</taxon>
        <taxon>Myxococcaceae</taxon>
        <taxon>Corallococcus</taxon>
    </lineage>
</organism>
<dbReference type="Gene3D" id="1.20.1640.10">
    <property type="entry name" value="Multidrug efflux transporter AcrB transmembrane domain"/>
    <property type="match status" value="2"/>
</dbReference>
<feature type="domain" description="SSD" evidence="7">
    <location>
        <begin position="294"/>
        <end position="412"/>
    </location>
</feature>
<evidence type="ECO:0000256" key="3">
    <source>
        <dbReference type="ARBA" id="ARBA00022692"/>
    </source>
</evidence>
<feature type="transmembrane region" description="Helical" evidence="6">
    <location>
        <begin position="390"/>
        <end position="413"/>
    </location>
</feature>
<gene>
    <name evidence="8" type="ORF">D7X12_11865</name>
</gene>
<dbReference type="InterPro" id="IPR004869">
    <property type="entry name" value="MMPL_dom"/>
</dbReference>
<dbReference type="Proteomes" id="UP000273405">
    <property type="component" value="Unassembled WGS sequence"/>
</dbReference>
<reference evidence="9" key="1">
    <citation type="submission" date="2018-09" db="EMBL/GenBank/DDBJ databases">
        <authorList>
            <person name="Livingstone P.G."/>
            <person name="Whitworth D.E."/>
        </authorList>
    </citation>
    <scope>NUCLEOTIDE SEQUENCE [LARGE SCALE GENOMIC DNA]</scope>
    <source>
        <strain evidence="9">CA040B</strain>
    </source>
</reference>
<keyword evidence="9" id="KW-1185">Reference proteome</keyword>
<dbReference type="AlphaFoldDB" id="A0A3A8NHU4"/>
<dbReference type="Pfam" id="PF03176">
    <property type="entry name" value="MMPL"/>
    <property type="match status" value="2"/>
</dbReference>
<dbReference type="SUPFAM" id="SSF82866">
    <property type="entry name" value="Multidrug efflux transporter AcrB transmembrane domain"/>
    <property type="match status" value="2"/>
</dbReference>
<feature type="transmembrane region" description="Helical" evidence="6">
    <location>
        <begin position="781"/>
        <end position="803"/>
    </location>
</feature>
<evidence type="ECO:0000256" key="2">
    <source>
        <dbReference type="ARBA" id="ARBA00022475"/>
    </source>
</evidence>
<keyword evidence="5 6" id="KW-0472">Membrane</keyword>
<evidence type="ECO:0000256" key="4">
    <source>
        <dbReference type="ARBA" id="ARBA00022989"/>
    </source>
</evidence>
<evidence type="ECO:0000256" key="5">
    <source>
        <dbReference type="ARBA" id="ARBA00023136"/>
    </source>
</evidence>
<dbReference type="OrthoDB" id="49344at2"/>
<feature type="transmembrane region" description="Helical" evidence="6">
    <location>
        <begin position="261"/>
        <end position="278"/>
    </location>
</feature>
<feature type="transmembrane region" description="Helical" evidence="6">
    <location>
        <begin position="441"/>
        <end position="460"/>
    </location>
</feature>
<feature type="transmembrane region" description="Helical" evidence="6">
    <location>
        <begin position="751"/>
        <end position="769"/>
    </location>
</feature>
<keyword evidence="2" id="KW-1003">Cell membrane</keyword>
<evidence type="ECO:0000256" key="1">
    <source>
        <dbReference type="ARBA" id="ARBA00004651"/>
    </source>
</evidence>
<feature type="transmembrane region" description="Helical" evidence="6">
    <location>
        <begin position="317"/>
        <end position="337"/>
    </location>
</feature>
<feature type="transmembrane region" description="Helical" evidence="6">
    <location>
        <begin position="710"/>
        <end position="731"/>
    </location>
</feature>